<evidence type="ECO:0000313" key="4">
    <source>
        <dbReference type="Proteomes" id="UP000198939"/>
    </source>
</evidence>
<sequence>MLPRSLQFEQVKAGLFLTFAQRKVAAHPVGQRGDTVRCTVMSPSCDKKREGGRANTKTSTEFFNGGCQIVGSGCLFFHECSRHGRRAF</sequence>
<dbReference type="Proteomes" id="UP000198939">
    <property type="component" value="Unassembled WGS sequence"/>
</dbReference>
<reference evidence="3" key="1">
    <citation type="submission" date="2016-10" db="EMBL/GenBank/DDBJ databases">
        <authorList>
            <person name="Wibberg D."/>
        </authorList>
    </citation>
    <scope>NUCLEOTIDE SEQUENCE [LARGE SCALE GENOMIC DNA]</scope>
</reference>
<reference evidence="1" key="3">
    <citation type="submission" date="2016-10" db="EMBL/GenBank/DDBJ databases">
        <authorList>
            <person name="de Groot N.N."/>
        </authorList>
    </citation>
    <scope>NUCLEOTIDE SEQUENCE [LARGE SCALE GENOMIC DNA]</scope>
    <source>
        <strain evidence="1">CCBAU85039</strain>
    </source>
</reference>
<dbReference type="Proteomes" id="UP000183063">
    <property type="component" value="Unassembled WGS sequence"/>
</dbReference>
<proteinExistence type="predicted"/>
<reference evidence="2 4" key="2">
    <citation type="submission" date="2016-10" db="EMBL/GenBank/DDBJ databases">
        <authorList>
            <person name="Varghese N."/>
            <person name="Submissions S."/>
        </authorList>
    </citation>
    <scope>NUCLEOTIDE SEQUENCE [LARGE SCALE GENOMIC DNA]</scope>
    <source>
        <strain evidence="2 4">CGMCC 1.7071</strain>
    </source>
</reference>
<dbReference type="STRING" id="501024.RTCCBAU85039_6036"/>
<dbReference type="AlphaFoldDB" id="A0A1H8VFJ3"/>
<evidence type="ECO:0000313" key="3">
    <source>
        <dbReference type="Proteomes" id="UP000183063"/>
    </source>
</evidence>
<name>A0A1H8VFJ3_9HYPH</name>
<dbReference type="EMBL" id="FNXB01000053">
    <property type="protein sequence ID" value="SEI18890.1"/>
    <property type="molecule type" value="Genomic_DNA"/>
</dbReference>
<protein>
    <submittedName>
        <fullName evidence="1">Uncharacterized protein</fullName>
    </submittedName>
</protein>
<gene>
    <name evidence="1" type="ORF">RTCCBAU85039_6036</name>
    <name evidence="2" type="ORF">SAMN05216228_104217</name>
</gene>
<keyword evidence="4" id="KW-1185">Reference proteome</keyword>
<dbReference type="EMBL" id="FOCV01000042">
    <property type="protein sequence ID" value="SEP14226.1"/>
    <property type="molecule type" value="Genomic_DNA"/>
</dbReference>
<evidence type="ECO:0000313" key="2">
    <source>
        <dbReference type="EMBL" id="SEP14226.1"/>
    </source>
</evidence>
<organism evidence="1 3">
    <name type="scientific">Rhizobium tibeticum</name>
    <dbReference type="NCBI Taxonomy" id="501024"/>
    <lineage>
        <taxon>Bacteria</taxon>
        <taxon>Pseudomonadati</taxon>
        <taxon>Pseudomonadota</taxon>
        <taxon>Alphaproteobacteria</taxon>
        <taxon>Hyphomicrobiales</taxon>
        <taxon>Rhizobiaceae</taxon>
        <taxon>Rhizobium/Agrobacterium group</taxon>
        <taxon>Rhizobium</taxon>
    </lineage>
</organism>
<accession>A0A1H8VFJ3</accession>
<evidence type="ECO:0000313" key="1">
    <source>
        <dbReference type="EMBL" id="SEI18890.1"/>
    </source>
</evidence>